<proteinExistence type="predicted"/>
<comment type="caution">
    <text evidence="1">The sequence shown here is derived from an EMBL/GenBank/DDBJ whole genome shotgun (WGS) entry which is preliminary data.</text>
</comment>
<sequence>MFNYFATVAVLVLGAVSTATAHDATAANGNSVQQPHNFARSNVEHGHSGHHVAKRCGGGWGGCGGIGCGGWGRGGVPFAANTVNAFDRNSFAANSCDNTVFANNKNANVVSDNVHVLNAANVIA</sequence>
<accession>A0ACC1IM25</accession>
<evidence type="ECO:0000313" key="2">
    <source>
        <dbReference type="Proteomes" id="UP001150581"/>
    </source>
</evidence>
<dbReference type="EMBL" id="JANBPG010000357">
    <property type="protein sequence ID" value="KAJ1897197.1"/>
    <property type="molecule type" value="Genomic_DNA"/>
</dbReference>
<reference evidence="1" key="1">
    <citation type="submission" date="2022-07" db="EMBL/GenBank/DDBJ databases">
        <title>Phylogenomic reconstructions and comparative analyses of Kickxellomycotina fungi.</title>
        <authorList>
            <person name="Reynolds N.K."/>
            <person name="Stajich J.E."/>
            <person name="Barry K."/>
            <person name="Grigoriev I.V."/>
            <person name="Crous P."/>
            <person name="Smith M.E."/>
        </authorList>
    </citation>
    <scope>NUCLEOTIDE SEQUENCE</scope>
    <source>
        <strain evidence="1">Benny 63K</strain>
    </source>
</reference>
<evidence type="ECO:0000313" key="1">
    <source>
        <dbReference type="EMBL" id="KAJ1897197.1"/>
    </source>
</evidence>
<gene>
    <name evidence="1" type="ORF">LPJ66_003517</name>
</gene>
<protein>
    <submittedName>
        <fullName evidence="1">Uncharacterized protein</fullName>
    </submittedName>
</protein>
<organism evidence="1 2">
    <name type="scientific">Kickxella alabastrina</name>
    <dbReference type="NCBI Taxonomy" id="61397"/>
    <lineage>
        <taxon>Eukaryota</taxon>
        <taxon>Fungi</taxon>
        <taxon>Fungi incertae sedis</taxon>
        <taxon>Zoopagomycota</taxon>
        <taxon>Kickxellomycotina</taxon>
        <taxon>Kickxellomycetes</taxon>
        <taxon>Kickxellales</taxon>
        <taxon>Kickxellaceae</taxon>
        <taxon>Kickxella</taxon>
    </lineage>
</organism>
<dbReference type="Proteomes" id="UP001150581">
    <property type="component" value="Unassembled WGS sequence"/>
</dbReference>
<keyword evidence="2" id="KW-1185">Reference proteome</keyword>
<name>A0ACC1IM25_9FUNG</name>